<dbReference type="OrthoDB" id="6085656at2759"/>
<keyword evidence="10" id="KW-1185">Reference proteome</keyword>
<reference evidence="9" key="1">
    <citation type="submission" date="2021-10" db="EMBL/GenBank/DDBJ databases">
        <title>Tropical sea cucumber genome reveals ecological adaptation and Cuvierian tubules defense mechanism.</title>
        <authorList>
            <person name="Chen T."/>
        </authorList>
    </citation>
    <scope>NUCLEOTIDE SEQUENCE</scope>
    <source>
        <strain evidence="9">Nanhai2018</strain>
        <tissue evidence="9">Muscle</tissue>
    </source>
</reference>
<comment type="subcellular location">
    <subcellularLocation>
        <location evidence="1">Nucleus</location>
    </subcellularLocation>
</comment>
<dbReference type="PANTHER" id="PTHR10985">
    <property type="entry name" value="BASIC HELIX-LOOP-HELIX TRANSCRIPTION FACTOR, HES-RELATED"/>
    <property type="match status" value="1"/>
</dbReference>
<evidence type="ECO:0000256" key="4">
    <source>
        <dbReference type="ARBA" id="ARBA00023163"/>
    </source>
</evidence>
<dbReference type="SMART" id="SM00353">
    <property type="entry name" value="HLH"/>
    <property type="match status" value="1"/>
</dbReference>
<dbReference type="InterPro" id="IPR050370">
    <property type="entry name" value="HES_HEY"/>
</dbReference>
<dbReference type="GO" id="GO:0005634">
    <property type="term" value="C:nucleus"/>
    <property type="evidence" value="ECO:0007669"/>
    <property type="project" value="UniProtKB-SubCell"/>
</dbReference>
<evidence type="ECO:0000259" key="7">
    <source>
        <dbReference type="PROSITE" id="PS50888"/>
    </source>
</evidence>
<feature type="domain" description="Orange" evidence="8">
    <location>
        <begin position="108"/>
        <end position="141"/>
    </location>
</feature>
<evidence type="ECO:0000256" key="5">
    <source>
        <dbReference type="ARBA" id="ARBA00023242"/>
    </source>
</evidence>
<dbReference type="SMART" id="SM00511">
    <property type="entry name" value="ORANGE"/>
    <property type="match status" value="1"/>
</dbReference>
<dbReference type="FunFam" id="4.10.280.10:FF:000009">
    <property type="entry name" value="Transcription factor HES-1"/>
    <property type="match status" value="1"/>
</dbReference>
<dbReference type="EMBL" id="JAIZAY010000021">
    <property type="protein sequence ID" value="KAJ8022050.1"/>
    <property type="molecule type" value="Genomic_DNA"/>
</dbReference>
<organism evidence="9 10">
    <name type="scientific">Holothuria leucospilota</name>
    <name type="common">Black long sea cucumber</name>
    <name type="synonym">Mertensiothuria leucospilota</name>
    <dbReference type="NCBI Taxonomy" id="206669"/>
    <lineage>
        <taxon>Eukaryota</taxon>
        <taxon>Metazoa</taxon>
        <taxon>Echinodermata</taxon>
        <taxon>Eleutherozoa</taxon>
        <taxon>Echinozoa</taxon>
        <taxon>Holothuroidea</taxon>
        <taxon>Aspidochirotacea</taxon>
        <taxon>Aspidochirotida</taxon>
        <taxon>Holothuriidae</taxon>
        <taxon>Holothuria</taxon>
    </lineage>
</organism>
<feature type="region of interest" description="Disordered" evidence="6">
    <location>
        <begin position="1"/>
        <end position="41"/>
    </location>
</feature>
<keyword evidence="2" id="KW-0805">Transcription regulation</keyword>
<dbReference type="GO" id="GO:0046983">
    <property type="term" value="F:protein dimerization activity"/>
    <property type="evidence" value="ECO:0007669"/>
    <property type="project" value="InterPro"/>
</dbReference>
<feature type="compositionally biased region" description="Low complexity" evidence="6">
    <location>
        <begin position="146"/>
        <end position="165"/>
    </location>
</feature>
<accession>A0A9Q0YIL0</accession>
<proteinExistence type="predicted"/>
<dbReference type="InterPro" id="IPR036638">
    <property type="entry name" value="HLH_DNA-bd_sf"/>
</dbReference>
<dbReference type="Pfam" id="PF00010">
    <property type="entry name" value="HLH"/>
    <property type="match status" value="1"/>
</dbReference>
<evidence type="ECO:0000256" key="1">
    <source>
        <dbReference type="ARBA" id="ARBA00004123"/>
    </source>
</evidence>
<sequence>MPILMCKRMPTSEEFTGKMPTDSAARSKPVEGRKSSKPLMEKRRRARINESLTQLKTLILEATNKDTSRHSKLEKADILEMTVKYLKNLQRHHIVAASQDNEVNATRYRMGYSECISEVSRFLSPMDSNLVDLRVQLLNHLAQNCSAQGQNQSPQQSQNASSGHPVPTPSPAVAPAAITAHIPQPLQIQVTPSASGNNTVQTVPVAVTAQPQTATIAVPSATPVQMKSEQPVVPTSQQSPQNIARIVPGIQVGLPAGISGGEIALVIPPHAFPNGQVPSHFIPVYSQHAPVLSPSSAAATPTVSQGLSSPVGTTTASVAQLPQSIGYQTVSGCMTTTTANIPSRNMLHSNEVVMAEPKTLHPSSPVVGTSNTVSLPVQTFVTLRSPLQTSHCQNQSTAPLKAGKVKCAQEVVAMDDDRSCWRPWQQRT</sequence>
<gene>
    <name evidence="9" type="ORF">HOLleu_39429</name>
</gene>
<dbReference type="SUPFAM" id="SSF47459">
    <property type="entry name" value="HLH, helix-loop-helix DNA-binding domain"/>
    <property type="match status" value="1"/>
</dbReference>
<dbReference type="CDD" id="cd11459">
    <property type="entry name" value="bHLH-O_HES1_4"/>
    <property type="match status" value="1"/>
</dbReference>
<evidence type="ECO:0000256" key="2">
    <source>
        <dbReference type="ARBA" id="ARBA00023015"/>
    </source>
</evidence>
<evidence type="ECO:0000256" key="3">
    <source>
        <dbReference type="ARBA" id="ARBA00023125"/>
    </source>
</evidence>
<dbReference type="GO" id="GO:0006355">
    <property type="term" value="P:regulation of DNA-templated transcription"/>
    <property type="evidence" value="ECO:0007669"/>
    <property type="project" value="InterPro"/>
</dbReference>
<dbReference type="PROSITE" id="PS51054">
    <property type="entry name" value="ORANGE"/>
    <property type="match status" value="1"/>
</dbReference>
<dbReference type="PROSITE" id="PS50888">
    <property type="entry name" value="BHLH"/>
    <property type="match status" value="1"/>
</dbReference>
<keyword evidence="4" id="KW-0804">Transcription</keyword>
<evidence type="ECO:0000313" key="10">
    <source>
        <dbReference type="Proteomes" id="UP001152320"/>
    </source>
</evidence>
<feature type="region of interest" description="Disordered" evidence="6">
    <location>
        <begin position="146"/>
        <end position="173"/>
    </location>
</feature>
<keyword evidence="3" id="KW-0238">DNA-binding</keyword>
<dbReference type="Gene3D" id="6.10.250.980">
    <property type="match status" value="1"/>
</dbReference>
<name>A0A9Q0YIL0_HOLLE</name>
<dbReference type="Pfam" id="PF07527">
    <property type="entry name" value="Hairy_orange"/>
    <property type="match status" value="1"/>
</dbReference>
<dbReference type="InterPro" id="IPR011598">
    <property type="entry name" value="bHLH_dom"/>
</dbReference>
<dbReference type="InterPro" id="IPR003650">
    <property type="entry name" value="Orange_dom"/>
</dbReference>
<keyword evidence="5" id="KW-0539">Nucleus</keyword>
<dbReference type="AlphaFoldDB" id="A0A9Q0YIL0"/>
<protein>
    <submittedName>
        <fullName evidence="9">Transcription factor HES-1</fullName>
    </submittedName>
</protein>
<evidence type="ECO:0000259" key="8">
    <source>
        <dbReference type="PROSITE" id="PS51054"/>
    </source>
</evidence>
<dbReference type="Proteomes" id="UP001152320">
    <property type="component" value="Chromosome 21"/>
</dbReference>
<dbReference type="Gene3D" id="4.10.280.10">
    <property type="entry name" value="Helix-loop-helix DNA-binding domain"/>
    <property type="match status" value="1"/>
</dbReference>
<feature type="domain" description="BHLH" evidence="7">
    <location>
        <begin position="32"/>
        <end position="89"/>
    </location>
</feature>
<dbReference type="GO" id="GO:0003677">
    <property type="term" value="F:DNA binding"/>
    <property type="evidence" value="ECO:0007669"/>
    <property type="project" value="UniProtKB-KW"/>
</dbReference>
<evidence type="ECO:0000313" key="9">
    <source>
        <dbReference type="EMBL" id="KAJ8022050.1"/>
    </source>
</evidence>
<evidence type="ECO:0000256" key="6">
    <source>
        <dbReference type="SAM" id="MobiDB-lite"/>
    </source>
</evidence>
<dbReference type="SUPFAM" id="SSF158457">
    <property type="entry name" value="Orange domain-like"/>
    <property type="match status" value="1"/>
</dbReference>
<comment type="caution">
    <text evidence="9">The sequence shown here is derived from an EMBL/GenBank/DDBJ whole genome shotgun (WGS) entry which is preliminary data.</text>
</comment>